<gene>
    <name evidence="1" type="ORF">Slati_2761400</name>
</gene>
<organism evidence="1">
    <name type="scientific">Sesamum latifolium</name>
    <dbReference type="NCBI Taxonomy" id="2727402"/>
    <lineage>
        <taxon>Eukaryota</taxon>
        <taxon>Viridiplantae</taxon>
        <taxon>Streptophyta</taxon>
        <taxon>Embryophyta</taxon>
        <taxon>Tracheophyta</taxon>
        <taxon>Spermatophyta</taxon>
        <taxon>Magnoliopsida</taxon>
        <taxon>eudicotyledons</taxon>
        <taxon>Gunneridae</taxon>
        <taxon>Pentapetalae</taxon>
        <taxon>asterids</taxon>
        <taxon>lamiids</taxon>
        <taxon>Lamiales</taxon>
        <taxon>Pedaliaceae</taxon>
        <taxon>Sesamum</taxon>
    </lineage>
</organism>
<dbReference type="Gene3D" id="2.40.70.10">
    <property type="entry name" value="Acid Proteases"/>
    <property type="match status" value="1"/>
</dbReference>
<dbReference type="PANTHER" id="PTHR33067:SF31">
    <property type="entry name" value="RNA-DIRECTED DNA POLYMERASE"/>
    <property type="match status" value="1"/>
</dbReference>
<comment type="caution">
    <text evidence="1">The sequence shown here is derived from an EMBL/GenBank/DDBJ whole genome shotgun (WGS) entry which is preliminary data.</text>
</comment>
<reference evidence="1" key="1">
    <citation type="submission" date="2020-06" db="EMBL/GenBank/DDBJ databases">
        <authorList>
            <person name="Li T."/>
            <person name="Hu X."/>
            <person name="Zhang T."/>
            <person name="Song X."/>
            <person name="Zhang H."/>
            <person name="Dai N."/>
            <person name="Sheng W."/>
            <person name="Hou X."/>
            <person name="Wei L."/>
        </authorList>
    </citation>
    <scope>NUCLEOTIDE SEQUENCE</scope>
    <source>
        <strain evidence="1">KEN1</strain>
        <tissue evidence="1">Leaf</tissue>
    </source>
</reference>
<name>A0AAW2VZ87_9LAMI</name>
<proteinExistence type="predicted"/>
<accession>A0AAW2VZ87</accession>
<dbReference type="InterPro" id="IPR021109">
    <property type="entry name" value="Peptidase_aspartic_dom_sf"/>
</dbReference>
<dbReference type="EMBL" id="JACGWN010000009">
    <property type="protein sequence ID" value="KAL0434271.1"/>
    <property type="molecule type" value="Genomic_DNA"/>
</dbReference>
<dbReference type="PANTHER" id="PTHR33067">
    <property type="entry name" value="RNA-DIRECTED DNA POLYMERASE-RELATED"/>
    <property type="match status" value="1"/>
</dbReference>
<dbReference type="AlphaFoldDB" id="A0AAW2VZ87"/>
<evidence type="ECO:0008006" key="2">
    <source>
        <dbReference type="Google" id="ProtNLM"/>
    </source>
</evidence>
<evidence type="ECO:0000313" key="1">
    <source>
        <dbReference type="EMBL" id="KAL0434271.1"/>
    </source>
</evidence>
<sequence>MPLQLTDRTVKYPIGILEDVPIRVEKLFIPIDFFILEMEEDTRILIILGRSFLASTEAIIDVTNEKLSLNVGDEKVEFNLLNATKYRPFGESCCRIGLRSQEGIFSFGLDDDLQRVLVQDE</sequence>
<protein>
    <recommendedName>
        <fullName evidence="2">Reverse transcriptase domain-containing protein</fullName>
    </recommendedName>
</protein>
<reference evidence="1" key="2">
    <citation type="journal article" date="2024" name="Plant">
        <title>Genomic evolution and insights into agronomic trait innovations of Sesamum species.</title>
        <authorList>
            <person name="Miao H."/>
            <person name="Wang L."/>
            <person name="Qu L."/>
            <person name="Liu H."/>
            <person name="Sun Y."/>
            <person name="Le M."/>
            <person name="Wang Q."/>
            <person name="Wei S."/>
            <person name="Zheng Y."/>
            <person name="Lin W."/>
            <person name="Duan Y."/>
            <person name="Cao H."/>
            <person name="Xiong S."/>
            <person name="Wang X."/>
            <person name="Wei L."/>
            <person name="Li C."/>
            <person name="Ma Q."/>
            <person name="Ju M."/>
            <person name="Zhao R."/>
            <person name="Li G."/>
            <person name="Mu C."/>
            <person name="Tian Q."/>
            <person name="Mei H."/>
            <person name="Zhang T."/>
            <person name="Gao T."/>
            <person name="Zhang H."/>
        </authorList>
    </citation>
    <scope>NUCLEOTIDE SEQUENCE</scope>
    <source>
        <strain evidence="1">KEN1</strain>
    </source>
</reference>